<organism evidence="2 3">
    <name type="scientific">Aneurinibacillus migulanus</name>
    <name type="common">Bacillus migulanus</name>
    <dbReference type="NCBI Taxonomy" id="47500"/>
    <lineage>
        <taxon>Bacteria</taxon>
        <taxon>Bacillati</taxon>
        <taxon>Bacillota</taxon>
        <taxon>Bacilli</taxon>
        <taxon>Bacillales</taxon>
        <taxon>Paenibacillaceae</taxon>
        <taxon>Aneurinibacillus group</taxon>
        <taxon>Aneurinibacillus</taxon>
    </lineage>
</organism>
<dbReference type="EMBL" id="FNED01000004">
    <property type="protein sequence ID" value="SDI47147.1"/>
    <property type="molecule type" value="Genomic_DNA"/>
</dbReference>
<sequence>MKYWKENSLHLVQIPNSMRMELVPCLPEGELLIHTYARLKKEGRKLPILLMNANFFHLDGGYSISGMKYSNGTIIERSLGGYFVYCDPSGEVRIDTKQGKRIGDFAGMRWALESSPLLLPSLETSAYMEATIASEEHPRTAIGIAEDSVILAVTDGRPAGLTCRKLADMLRQAGCHTALNLDGGRSSQLVVEGKQVNRQWLRRKVYAALTVYS</sequence>
<dbReference type="AlphaFoldDB" id="A0A1G8KUX6"/>
<evidence type="ECO:0000259" key="1">
    <source>
        <dbReference type="Pfam" id="PF09992"/>
    </source>
</evidence>
<dbReference type="OrthoDB" id="9809781at2"/>
<evidence type="ECO:0000313" key="3">
    <source>
        <dbReference type="Proteomes" id="UP000182836"/>
    </source>
</evidence>
<dbReference type="Pfam" id="PF09992">
    <property type="entry name" value="NAGPA"/>
    <property type="match status" value="1"/>
</dbReference>
<dbReference type="PANTHER" id="PTHR40446">
    <property type="entry name" value="N-ACETYLGLUCOSAMINE-1-PHOSPHODIESTER ALPHA-N-ACETYLGLUCOSAMINIDASE"/>
    <property type="match status" value="1"/>
</dbReference>
<dbReference type="RefSeq" id="WP_052812299.1">
    <property type="nucleotide sequence ID" value="NZ_BJOA01000081.1"/>
</dbReference>
<name>A0A1G8KUX6_ANEMI</name>
<feature type="domain" description="Phosphodiester glycosidase" evidence="1">
    <location>
        <begin position="51"/>
        <end position="211"/>
    </location>
</feature>
<dbReference type="InterPro" id="IPR018711">
    <property type="entry name" value="NAGPA"/>
</dbReference>
<gene>
    <name evidence="2" type="ORF">SAMN04487909_104136</name>
</gene>
<dbReference type="GeneID" id="42304146"/>
<protein>
    <recommendedName>
        <fullName evidence="1">Phosphodiester glycosidase domain-containing protein</fullName>
    </recommendedName>
</protein>
<dbReference type="Proteomes" id="UP000182836">
    <property type="component" value="Unassembled WGS sequence"/>
</dbReference>
<evidence type="ECO:0000313" key="2">
    <source>
        <dbReference type="EMBL" id="SDI47147.1"/>
    </source>
</evidence>
<reference evidence="2 3" key="1">
    <citation type="submission" date="2016-10" db="EMBL/GenBank/DDBJ databases">
        <authorList>
            <person name="de Groot N.N."/>
        </authorList>
    </citation>
    <scope>NUCLEOTIDE SEQUENCE [LARGE SCALE GENOMIC DNA]</scope>
    <source>
        <strain evidence="2 3">DSM 2895</strain>
    </source>
</reference>
<dbReference type="PANTHER" id="PTHR40446:SF2">
    <property type="entry name" value="N-ACETYLGLUCOSAMINE-1-PHOSPHODIESTER ALPHA-N-ACETYLGLUCOSAMINIDASE"/>
    <property type="match status" value="1"/>
</dbReference>
<proteinExistence type="predicted"/>
<accession>A0A1G8KUX6</accession>